<organism evidence="1 2">
    <name type="scientific">Streptomyces salinarius</name>
    <dbReference type="NCBI Taxonomy" id="2762598"/>
    <lineage>
        <taxon>Bacteria</taxon>
        <taxon>Bacillati</taxon>
        <taxon>Actinomycetota</taxon>
        <taxon>Actinomycetes</taxon>
        <taxon>Kitasatosporales</taxon>
        <taxon>Streptomycetaceae</taxon>
        <taxon>Streptomyces</taxon>
    </lineage>
</organism>
<name>A0ABW8BFZ3_9ACTN</name>
<proteinExistence type="predicted"/>
<evidence type="ECO:0000313" key="2">
    <source>
        <dbReference type="Proteomes" id="UP001614264"/>
    </source>
</evidence>
<comment type="caution">
    <text evidence="1">The sequence shown here is derived from an EMBL/GenBank/DDBJ whole genome shotgun (WGS) entry which is preliminary data.</text>
</comment>
<reference evidence="1 2" key="1">
    <citation type="submission" date="2024-07" db="EMBL/GenBank/DDBJ databases">
        <title>Whole genome sequencing of Prodigiosin pigment-producing Streptomyces salinarius isolated from rhizosphere soil of Arachis hypogaea.</title>
        <authorList>
            <person name="Vidhya A."/>
            <person name="Ramya S."/>
        </authorList>
    </citation>
    <scope>NUCLEOTIDE SEQUENCE [LARGE SCALE GENOMIC DNA]</scope>
    <source>
        <strain evidence="1 2">VRMG2420</strain>
    </source>
</reference>
<evidence type="ECO:0000313" key="1">
    <source>
        <dbReference type="EMBL" id="MFI7873055.1"/>
    </source>
</evidence>
<keyword evidence="2" id="KW-1185">Reference proteome</keyword>
<protein>
    <submittedName>
        <fullName evidence="1">Uncharacterized protein</fullName>
    </submittedName>
</protein>
<sequence>MAGSDLIAWCCAYLDELRDCAETEAQQAELEACVAAAARGEDCTDRLGAVLRSMGQDVEASRGGGYVMVPGLRGGLGAVLRAVCPNGICSRDAEAGVPEEQRRCSVQGVVMPEKWTTRS</sequence>
<gene>
    <name evidence="1" type="ORF">AB4829_20935</name>
</gene>
<dbReference type="RefSeq" id="WP_399593562.1">
    <property type="nucleotide sequence ID" value="NZ_JBITPR010000045.1"/>
</dbReference>
<accession>A0ABW8BFZ3</accession>
<dbReference type="Proteomes" id="UP001614264">
    <property type="component" value="Unassembled WGS sequence"/>
</dbReference>
<dbReference type="EMBL" id="JBITPR010000045">
    <property type="protein sequence ID" value="MFI7873055.1"/>
    <property type="molecule type" value="Genomic_DNA"/>
</dbReference>